<dbReference type="SUPFAM" id="SSF48726">
    <property type="entry name" value="Immunoglobulin"/>
    <property type="match status" value="1"/>
</dbReference>
<dbReference type="InterPro" id="IPR013098">
    <property type="entry name" value="Ig_I-set"/>
</dbReference>
<protein>
    <submittedName>
        <fullName evidence="8">Fibronectin type-III domain-containing protein</fullName>
    </submittedName>
</protein>
<dbReference type="GO" id="GO:0007411">
    <property type="term" value="P:axon guidance"/>
    <property type="evidence" value="ECO:0007669"/>
    <property type="project" value="TreeGrafter"/>
</dbReference>
<dbReference type="GO" id="GO:0005886">
    <property type="term" value="C:plasma membrane"/>
    <property type="evidence" value="ECO:0007669"/>
    <property type="project" value="TreeGrafter"/>
</dbReference>
<proteinExistence type="predicted"/>
<dbReference type="OrthoDB" id="6244967at2759"/>
<dbReference type="PANTHER" id="PTHR44170">
    <property type="entry name" value="PROTEIN SIDEKICK"/>
    <property type="match status" value="1"/>
</dbReference>
<dbReference type="GO" id="GO:0030424">
    <property type="term" value="C:axon"/>
    <property type="evidence" value="ECO:0007669"/>
    <property type="project" value="TreeGrafter"/>
</dbReference>
<dbReference type="Proteomes" id="UP000271098">
    <property type="component" value="Unassembled WGS sequence"/>
</dbReference>
<dbReference type="PROSITE" id="PS50853">
    <property type="entry name" value="FN3"/>
    <property type="match status" value="1"/>
</dbReference>
<evidence type="ECO:0000313" key="7">
    <source>
        <dbReference type="Proteomes" id="UP000271098"/>
    </source>
</evidence>
<keyword evidence="1" id="KW-0677">Repeat</keyword>
<evidence type="ECO:0000256" key="3">
    <source>
        <dbReference type="SAM" id="MobiDB-lite"/>
    </source>
</evidence>
<dbReference type="InterPro" id="IPR036116">
    <property type="entry name" value="FN3_sf"/>
</dbReference>
<feature type="domain" description="Ig-like" evidence="4">
    <location>
        <begin position="12"/>
        <end position="98"/>
    </location>
</feature>
<dbReference type="CDD" id="cd00063">
    <property type="entry name" value="FN3"/>
    <property type="match status" value="2"/>
</dbReference>
<dbReference type="PANTHER" id="PTHR44170:SF35">
    <property type="entry name" value="NEUROGLIAN"/>
    <property type="match status" value="1"/>
</dbReference>
<feature type="domain" description="Fibronectin type-III" evidence="5">
    <location>
        <begin position="222"/>
        <end position="324"/>
    </location>
</feature>
<reference evidence="6 7" key="2">
    <citation type="submission" date="2018-11" db="EMBL/GenBank/DDBJ databases">
        <authorList>
            <consortium name="Pathogen Informatics"/>
        </authorList>
    </citation>
    <scope>NUCLEOTIDE SEQUENCE [LARGE SCALE GENOMIC DNA]</scope>
</reference>
<evidence type="ECO:0000259" key="5">
    <source>
        <dbReference type="PROSITE" id="PS50853"/>
    </source>
</evidence>
<keyword evidence="2" id="KW-1015">Disulfide bond</keyword>
<dbReference type="InterPro" id="IPR003961">
    <property type="entry name" value="FN3_dom"/>
</dbReference>
<evidence type="ECO:0000256" key="2">
    <source>
        <dbReference type="ARBA" id="ARBA00023157"/>
    </source>
</evidence>
<dbReference type="SMART" id="SM00409">
    <property type="entry name" value="IG"/>
    <property type="match status" value="1"/>
</dbReference>
<dbReference type="InterPro" id="IPR007110">
    <property type="entry name" value="Ig-like_dom"/>
</dbReference>
<evidence type="ECO:0000313" key="8">
    <source>
        <dbReference type="WBParaSite" id="GPUH_0000078401-mRNA-1"/>
    </source>
</evidence>
<dbReference type="SMART" id="SM00060">
    <property type="entry name" value="FN3"/>
    <property type="match status" value="3"/>
</dbReference>
<dbReference type="InterPro" id="IPR036179">
    <property type="entry name" value="Ig-like_dom_sf"/>
</dbReference>
<dbReference type="SUPFAM" id="SSF49265">
    <property type="entry name" value="Fibronectin type III"/>
    <property type="match status" value="2"/>
</dbReference>
<evidence type="ECO:0000259" key="4">
    <source>
        <dbReference type="PROSITE" id="PS50835"/>
    </source>
</evidence>
<dbReference type="Pfam" id="PF07679">
    <property type="entry name" value="I-set"/>
    <property type="match status" value="1"/>
</dbReference>
<name>A0A183CWE3_9BILA</name>
<dbReference type="InterPro" id="IPR013783">
    <property type="entry name" value="Ig-like_fold"/>
</dbReference>
<dbReference type="AlphaFoldDB" id="A0A183CWE3"/>
<feature type="region of interest" description="Disordered" evidence="3">
    <location>
        <begin position="446"/>
        <end position="472"/>
    </location>
</feature>
<evidence type="ECO:0000313" key="6">
    <source>
        <dbReference type="EMBL" id="VDK28714.1"/>
    </source>
</evidence>
<sequence length="472" mass="52913">MFIFAEATRLAPFERHLEKVLAGQQIELPCEAEHDSNLEVSYEWLVDGKPLLEQYIQSGHYRITDKNALVITNPARYDAANYTCVAKTSLDKVQKSIQIRVDDVPNPVHIAFLTKCDDTAQIASIKFEYMEDIDFSAPIKEIWAQYQIDEATDGSVWLTHPYPALTDSIQTIDDNQRSVKGTLDVSLRPFGKYRFRVFGRNDFGDGAPTSVNGECVTPARVPDKNPEGVSATGSRPENLIVFWKPMPREDWNGRNFHYVIRYRPAGTDGEWKEEIVDDPYRDRHTIELTAEEPFRPYEVQVRAVNEVGTSNISPQTVEGRTGEGDPGFTPTGFKLISSDSTSATFEWDPVDPQQVQGNFTGIKISFWSDDSEDESEEEESSDSASERLKRFAKISRTKREDPAVISKTDASAGKQAVIVAPEKTRATIFGLRPNSVNYAQVAVMNGQNDGTPSDPISFRTREGGKYTSVTLE</sequence>
<accession>A0A183CWE3</accession>
<dbReference type="WBParaSite" id="GPUH_0000078401-mRNA-1">
    <property type="protein sequence ID" value="GPUH_0000078401-mRNA-1"/>
    <property type="gene ID" value="GPUH_0000078401"/>
</dbReference>
<dbReference type="InterPro" id="IPR003599">
    <property type="entry name" value="Ig_sub"/>
</dbReference>
<gene>
    <name evidence="6" type="ORF">GPUH_LOCUS784</name>
</gene>
<keyword evidence="7" id="KW-1185">Reference proteome</keyword>
<organism evidence="8">
    <name type="scientific">Gongylonema pulchrum</name>
    <dbReference type="NCBI Taxonomy" id="637853"/>
    <lineage>
        <taxon>Eukaryota</taxon>
        <taxon>Metazoa</taxon>
        <taxon>Ecdysozoa</taxon>
        <taxon>Nematoda</taxon>
        <taxon>Chromadorea</taxon>
        <taxon>Rhabditida</taxon>
        <taxon>Spirurina</taxon>
        <taxon>Spiruromorpha</taxon>
        <taxon>Spiruroidea</taxon>
        <taxon>Gongylonematidae</taxon>
        <taxon>Gongylonema</taxon>
    </lineage>
</organism>
<dbReference type="Pfam" id="PF00041">
    <property type="entry name" value="fn3"/>
    <property type="match status" value="2"/>
</dbReference>
<dbReference type="EMBL" id="UYRT01000788">
    <property type="protein sequence ID" value="VDK28714.1"/>
    <property type="molecule type" value="Genomic_DNA"/>
</dbReference>
<dbReference type="PROSITE" id="PS50835">
    <property type="entry name" value="IG_LIKE"/>
    <property type="match status" value="1"/>
</dbReference>
<dbReference type="GO" id="GO:0098609">
    <property type="term" value="P:cell-cell adhesion"/>
    <property type="evidence" value="ECO:0007669"/>
    <property type="project" value="TreeGrafter"/>
</dbReference>
<dbReference type="FunFam" id="2.60.40.10:FF:000035">
    <property type="entry name" value="Contactin 1"/>
    <property type="match status" value="1"/>
</dbReference>
<evidence type="ECO:0000256" key="1">
    <source>
        <dbReference type="ARBA" id="ARBA00022737"/>
    </source>
</evidence>
<reference evidence="8" key="1">
    <citation type="submission" date="2016-06" db="UniProtKB">
        <authorList>
            <consortium name="WormBaseParasite"/>
        </authorList>
    </citation>
    <scope>IDENTIFICATION</scope>
</reference>
<dbReference type="Gene3D" id="2.60.40.10">
    <property type="entry name" value="Immunoglobulins"/>
    <property type="match status" value="4"/>
</dbReference>